<dbReference type="AlphaFoldDB" id="A0A8H4MY66"/>
<feature type="compositionally biased region" description="Low complexity" evidence="5">
    <location>
        <begin position="39"/>
        <end position="55"/>
    </location>
</feature>
<feature type="compositionally biased region" description="Basic and acidic residues" evidence="5">
    <location>
        <begin position="70"/>
        <end position="80"/>
    </location>
</feature>
<dbReference type="InterPro" id="IPR011701">
    <property type="entry name" value="MFS"/>
</dbReference>
<evidence type="ECO:0000256" key="3">
    <source>
        <dbReference type="ARBA" id="ARBA00022989"/>
    </source>
</evidence>
<evidence type="ECO:0000256" key="4">
    <source>
        <dbReference type="ARBA" id="ARBA00023136"/>
    </source>
</evidence>
<feature type="transmembrane region" description="Helical" evidence="6">
    <location>
        <begin position="423"/>
        <end position="446"/>
    </location>
</feature>
<protein>
    <submittedName>
        <fullName evidence="8">Mfs general substrate transporter</fullName>
    </submittedName>
</protein>
<feature type="transmembrane region" description="Helical" evidence="6">
    <location>
        <begin position="515"/>
        <end position="537"/>
    </location>
</feature>
<dbReference type="GO" id="GO:0022857">
    <property type="term" value="F:transmembrane transporter activity"/>
    <property type="evidence" value="ECO:0007669"/>
    <property type="project" value="InterPro"/>
</dbReference>
<evidence type="ECO:0000313" key="8">
    <source>
        <dbReference type="EMBL" id="KAF4301840.1"/>
    </source>
</evidence>
<feature type="domain" description="Major facilitator superfamily (MFS) profile" evidence="7">
    <location>
        <begin position="199"/>
        <end position="579"/>
    </location>
</feature>
<evidence type="ECO:0000256" key="6">
    <source>
        <dbReference type="SAM" id="Phobius"/>
    </source>
</evidence>
<dbReference type="EMBL" id="WWBZ02000073">
    <property type="protein sequence ID" value="KAF4301840.1"/>
    <property type="molecule type" value="Genomic_DNA"/>
</dbReference>
<dbReference type="GO" id="GO:0005886">
    <property type="term" value="C:plasma membrane"/>
    <property type="evidence" value="ECO:0007669"/>
    <property type="project" value="TreeGrafter"/>
</dbReference>
<feature type="transmembrane region" description="Helical" evidence="6">
    <location>
        <begin position="321"/>
        <end position="346"/>
    </location>
</feature>
<dbReference type="SUPFAM" id="SSF103473">
    <property type="entry name" value="MFS general substrate transporter"/>
    <property type="match status" value="1"/>
</dbReference>
<dbReference type="PANTHER" id="PTHR23502">
    <property type="entry name" value="MAJOR FACILITATOR SUPERFAMILY"/>
    <property type="match status" value="1"/>
</dbReference>
<dbReference type="Gene3D" id="1.20.1250.20">
    <property type="entry name" value="MFS general substrate transporter like domains"/>
    <property type="match status" value="1"/>
</dbReference>
<evidence type="ECO:0000256" key="5">
    <source>
        <dbReference type="SAM" id="MobiDB-lite"/>
    </source>
</evidence>
<feature type="transmembrane region" description="Helical" evidence="6">
    <location>
        <begin position="290"/>
        <end position="309"/>
    </location>
</feature>
<sequence length="579" mass="63203">MQSFFQYRRFRIHLENQYERDREKTAALVQQQRSARHQSLAASAPSTSSSPSSSEEPSRKSSKSPLPDVGGDHRDLEKGEGSPSSSSASPPPRIDGPISSTREKPGAPRDADKAGHSTLPVEPAEPAEELAEPTPQLSRHSTLHTTPSATGTALGIALTGVSVRSRSPARGGKVFVVGYEGLNNPLNPHNWSYATRIFATILMAGIGFVVGVASSIDAEALRPAAAEFGVSEVVESLATGLYLAGFGVGALFAGPFSETLGRNPVYIVTMTLYMIFIMASGLAPNIGAQLAFRFLAGFFGSTPLTCAGGSISDLWSPMERVFAFPVFANAAFTGPVLGPIMGGFIAQSKSVSWRWVEWTTLIMSGLVLGAVVLFQPETYPPVLLRWKAQHLRRITGDSRYVAEVELMGDTLPQRLQRALYRPFVLTFSEPIIILVALYLTVIYIVLFTFLDGYDFIFGEVHGTSQGITGLCFLGIATGLFGASALVPLIYEWAKRDTRKLQEEGKGDRLPPEFRLWFSMLGGSWAIPISLFWMGWYLESLGGECGLRVWDFVRLYFQLPVYHRLVRNFCGFRIGVGHTD</sequence>
<feature type="transmembrane region" description="Helical" evidence="6">
    <location>
        <begin position="466"/>
        <end position="490"/>
    </location>
</feature>
<feature type="compositionally biased region" description="Polar residues" evidence="5">
    <location>
        <begin position="136"/>
        <end position="149"/>
    </location>
</feature>
<dbReference type="InterPro" id="IPR036259">
    <property type="entry name" value="MFS_trans_sf"/>
</dbReference>
<keyword evidence="9" id="KW-1185">Reference proteome</keyword>
<accession>A0A8H4MY66</accession>
<gene>
    <name evidence="8" type="ORF">GTA08_BOTSDO09887</name>
</gene>
<evidence type="ECO:0000256" key="1">
    <source>
        <dbReference type="ARBA" id="ARBA00004141"/>
    </source>
</evidence>
<comment type="caution">
    <text evidence="8">The sequence shown here is derived from an EMBL/GenBank/DDBJ whole genome shotgun (WGS) entry which is preliminary data.</text>
</comment>
<feature type="transmembrane region" description="Helical" evidence="6">
    <location>
        <begin position="236"/>
        <end position="253"/>
    </location>
</feature>
<feature type="transmembrane region" description="Helical" evidence="6">
    <location>
        <begin position="358"/>
        <end position="375"/>
    </location>
</feature>
<dbReference type="PROSITE" id="PS50850">
    <property type="entry name" value="MFS"/>
    <property type="match status" value="1"/>
</dbReference>
<organism evidence="8 9">
    <name type="scientific">Botryosphaeria dothidea</name>
    <dbReference type="NCBI Taxonomy" id="55169"/>
    <lineage>
        <taxon>Eukaryota</taxon>
        <taxon>Fungi</taxon>
        <taxon>Dikarya</taxon>
        <taxon>Ascomycota</taxon>
        <taxon>Pezizomycotina</taxon>
        <taxon>Dothideomycetes</taxon>
        <taxon>Dothideomycetes incertae sedis</taxon>
        <taxon>Botryosphaeriales</taxon>
        <taxon>Botryosphaeriaceae</taxon>
        <taxon>Botryosphaeria</taxon>
    </lineage>
</organism>
<evidence type="ECO:0000313" key="9">
    <source>
        <dbReference type="Proteomes" id="UP000572817"/>
    </source>
</evidence>
<evidence type="ECO:0000256" key="2">
    <source>
        <dbReference type="ARBA" id="ARBA00022692"/>
    </source>
</evidence>
<comment type="subcellular location">
    <subcellularLocation>
        <location evidence="1">Membrane</location>
        <topology evidence="1">Multi-pass membrane protein</topology>
    </subcellularLocation>
</comment>
<proteinExistence type="predicted"/>
<dbReference type="PANTHER" id="PTHR23502:SF47">
    <property type="entry name" value="MAJOR FACILITATOR SUPERFAMILY (MFS) PROFILE DOMAIN-CONTAINING PROTEIN-RELATED"/>
    <property type="match status" value="1"/>
</dbReference>
<feature type="region of interest" description="Disordered" evidence="5">
    <location>
        <begin position="18"/>
        <end position="149"/>
    </location>
</feature>
<keyword evidence="4 6" id="KW-0472">Membrane</keyword>
<dbReference type="InterPro" id="IPR020846">
    <property type="entry name" value="MFS_dom"/>
</dbReference>
<dbReference type="Proteomes" id="UP000572817">
    <property type="component" value="Unassembled WGS sequence"/>
</dbReference>
<feature type="compositionally biased region" description="Basic and acidic residues" evidence="5">
    <location>
        <begin position="101"/>
        <end position="115"/>
    </location>
</feature>
<feature type="transmembrane region" description="Helical" evidence="6">
    <location>
        <begin position="265"/>
        <end position="284"/>
    </location>
</feature>
<dbReference type="OrthoDB" id="3936150at2759"/>
<feature type="transmembrane region" description="Helical" evidence="6">
    <location>
        <begin position="197"/>
        <end position="216"/>
    </location>
</feature>
<reference evidence="8" key="1">
    <citation type="submission" date="2020-04" db="EMBL/GenBank/DDBJ databases">
        <title>Genome Assembly and Annotation of Botryosphaeria dothidea sdau 11-99, a Latent Pathogen of Apple Fruit Ring Rot in China.</title>
        <authorList>
            <person name="Yu C."/>
            <person name="Diao Y."/>
            <person name="Lu Q."/>
            <person name="Zhao J."/>
            <person name="Cui S."/>
            <person name="Peng C."/>
            <person name="He B."/>
            <person name="Liu H."/>
        </authorList>
    </citation>
    <scope>NUCLEOTIDE SEQUENCE [LARGE SCALE GENOMIC DNA]</scope>
    <source>
        <strain evidence="8">Sdau11-99</strain>
    </source>
</reference>
<name>A0A8H4MY66_9PEZI</name>
<keyword evidence="2 6" id="KW-0812">Transmembrane</keyword>
<evidence type="ECO:0000259" key="7">
    <source>
        <dbReference type="PROSITE" id="PS50850"/>
    </source>
</evidence>
<keyword evidence="3 6" id="KW-1133">Transmembrane helix</keyword>
<dbReference type="Pfam" id="PF07690">
    <property type="entry name" value="MFS_1"/>
    <property type="match status" value="1"/>
</dbReference>